<proteinExistence type="predicted"/>
<comment type="caution">
    <text evidence="1">The sequence shown here is derived from an EMBL/GenBank/DDBJ whole genome shotgun (WGS) entry which is preliminary data.</text>
</comment>
<feature type="non-terminal residue" evidence="1">
    <location>
        <position position="1"/>
    </location>
</feature>
<gene>
    <name evidence="1" type="ORF">Ddye_023651</name>
</gene>
<sequence length="115" mass="13599">NFYRAPKVARKYMKQAFGMLQSKWHIVKGLAHMWNATNLGKIMKTCIILHNIIIESEHQQGINPESWQTHGDEMFDDVHLEHDYTFLVSRMINQMKQVQDKRVHTDLKIDLINPL</sequence>
<dbReference type="InterPro" id="IPR006912">
    <property type="entry name" value="Harbinger_derived_prot"/>
</dbReference>
<name>A0AAD9TUD2_9ROSI</name>
<dbReference type="Pfam" id="PF04827">
    <property type="entry name" value="Plant_tran"/>
    <property type="match status" value="1"/>
</dbReference>
<keyword evidence="2" id="KW-1185">Reference proteome</keyword>
<evidence type="ECO:0008006" key="3">
    <source>
        <dbReference type="Google" id="ProtNLM"/>
    </source>
</evidence>
<dbReference type="PANTHER" id="PTHR47150">
    <property type="entry name" value="OS12G0169200 PROTEIN"/>
    <property type="match status" value="1"/>
</dbReference>
<protein>
    <recommendedName>
        <fullName evidence="3">DDE Tnp4 domain-containing protein</fullName>
    </recommendedName>
</protein>
<dbReference type="PANTHER" id="PTHR47150:SF5">
    <property type="entry name" value="OS07G0546750 PROTEIN"/>
    <property type="match status" value="1"/>
</dbReference>
<accession>A0AAD9TUD2</accession>
<dbReference type="EMBL" id="JANJYI010000007">
    <property type="protein sequence ID" value="KAK2641888.1"/>
    <property type="molecule type" value="Genomic_DNA"/>
</dbReference>
<evidence type="ECO:0000313" key="1">
    <source>
        <dbReference type="EMBL" id="KAK2641888.1"/>
    </source>
</evidence>
<dbReference type="AlphaFoldDB" id="A0AAD9TUD2"/>
<evidence type="ECO:0000313" key="2">
    <source>
        <dbReference type="Proteomes" id="UP001280121"/>
    </source>
</evidence>
<reference evidence="1" key="1">
    <citation type="journal article" date="2023" name="Plant J.">
        <title>Genome sequences and population genomics provide insights into the demographic history, inbreeding, and mutation load of two 'living fossil' tree species of Dipteronia.</title>
        <authorList>
            <person name="Feng Y."/>
            <person name="Comes H.P."/>
            <person name="Chen J."/>
            <person name="Zhu S."/>
            <person name="Lu R."/>
            <person name="Zhang X."/>
            <person name="Li P."/>
            <person name="Qiu J."/>
            <person name="Olsen K.M."/>
            <person name="Qiu Y."/>
        </authorList>
    </citation>
    <scope>NUCLEOTIDE SEQUENCE</scope>
    <source>
        <strain evidence="1">KIB01</strain>
    </source>
</reference>
<organism evidence="1 2">
    <name type="scientific">Dipteronia dyeriana</name>
    <dbReference type="NCBI Taxonomy" id="168575"/>
    <lineage>
        <taxon>Eukaryota</taxon>
        <taxon>Viridiplantae</taxon>
        <taxon>Streptophyta</taxon>
        <taxon>Embryophyta</taxon>
        <taxon>Tracheophyta</taxon>
        <taxon>Spermatophyta</taxon>
        <taxon>Magnoliopsida</taxon>
        <taxon>eudicotyledons</taxon>
        <taxon>Gunneridae</taxon>
        <taxon>Pentapetalae</taxon>
        <taxon>rosids</taxon>
        <taxon>malvids</taxon>
        <taxon>Sapindales</taxon>
        <taxon>Sapindaceae</taxon>
        <taxon>Hippocastanoideae</taxon>
        <taxon>Acereae</taxon>
        <taxon>Dipteronia</taxon>
    </lineage>
</organism>
<dbReference type="Proteomes" id="UP001280121">
    <property type="component" value="Unassembled WGS sequence"/>
</dbReference>